<keyword evidence="12" id="KW-1185">Reference proteome</keyword>
<evidence type="ECO:0000256" key="1">
    <source>
        <dbReference type="ARBA" id="ARBA00004429"/>
    </source>
</evidence>
<evidence type="ECO:0000256" key="5">
    <source>
        <dbReference type="ARBA" id="ARBA00022519"/>
    </source>
</evidence>
<name>A0A3D8J1X5_9HELI</name>
<feature type="transmembrane region" description="Helical" evidence="10">
    <location>
        <begin position="85"/>
        <end position="103"/>
    </location>
</feature>
<keyword evidence="5" id="KW-0997">Cell inner membrane</keyword>
<dbReference type="SUPFAM" id="SSF103481">
    <property type="entry name" value="Multidrug resistance efflux transporter EmrE"/>
    <property type="match status" value="1"/>
</dbReference>
<dbReference type="Proteomes" id="UP000256695">
    <property type="component" value="Unassembled WGS sequence"/>
</dbReference>
<evidence type="ECO:0000256" key="6">
    <source>
        <dbReference type="ARBA" id="ARBA00022692"/>
    </source>
</evidence>
<organism evidence="11 12">
    <name type="scientific">Helicobacter anseris</name>
    <dbReference type="NCBI Taxonomy" id="375926"/>
    <lineage>
        <taxon>Bacteria</taxon>
        <taxon>Pseudomonadati</taxon>
        <taxon>Campylobacterota</taxon>
        <taxon>Epsilonproteobacteria</taxon>
        <taxon>Campylobacterales</taxon>
        <taxon>Helicobacteraceae</taxon>
        <taxon>Helicobacter</taxon>
    </lineage>
</organism>
<feature type="transmembrane region" description="Helical" evidence="10">
    <location>
        <begin position="58"/>
        <end position="79"/>
    </location>
</feature>
<dbReference type="GO" id="GO:0005886">
    <property type="term" value="C:plasma membrane"/>
    <property type="evidence" value="ECO:0007669"/>
    <property type="project" value="UniProtKB-SubCell"/>
</dbReference>
<dbReference type="OrthoDB" id="5325642at2"/>
<feature type="transmembrane region" description="Helical" evidence="10">
    <location>
        <begin position="34"/>
        <end position="51"/>
    </location>
</feature>
<keyword evidence="8 10" id="KW-0472">Membrane</keyword>
<comment type="subcellular location">
    <subcellularLocation>
        <location evidence="1">Cell inner membrane</location>
        <topology evidence="1">Multi-pass membrane protein</topology>
    </subcellularLocation>
    <subcellularLocation>
        <location evidence="9">Cell membrane</location>
        <topology evidence="9">Multi-pass membrane protein</topology>
    </subcellularLocation>
</comment>
<dbReference type="Pfam" id="PF00893">
    <property type="entry name" value="Multi_Drug_Res"/>
    <property type="match status" value="1"/>
</dbReference>
<sequence>MKKAWIFLILAIITEVLGTTSLKLFENEKILSYAFMGIFIIISYVFMGLAVKRISIGIAYAMWEALGIVLISLLGIFLFDETLSFYQKMGIIFSVSGIILINFGEEEN</sequence>
<evidence type="ECO:0000313" key="11">
    <source>
        <dbReference type="EMBL" id="RDU71532.1"/>
    </source>
</evidence>
<reference evidence="11 12" key="1">
    <citation type="submission" date="2018-04" db="EMBL/GenBank/DDBJ databases">
        <title>Novel Campyloabacter and Helicobacter Species and Strains.</title>
        <authorList>
            <person name="Mannion A.J."/>
            <person name="Shen Z."/>
            <person name="Fox J.G."/>
        </authorList>
    </citation>
    <scope>NUCLEOTIDE SEQUENCE [LARGE SCALE GENOMIC DNA]</scope>
    <source>
        <strain evidence="11 12">MIT 04-9362</strain>
    </source>
</reference>
<proteinExistence type="inferred from homology"/>
<dbReference type="GO" id="GO:0015199">
    <property type="term" value="F:amino-acid betaine transmembrane transporter activity"/>
    <property type="evidence" value="ECO:0007669"/>
    <property type="project" value="TreeGrafter"/>
</dbReference>
<keyword evidence="4" id="KW-1003">Cell membrane</keyword>
<dbReference type="GO" id="GO:0031460">
    <property type="term" value="P:glycine betaine transport"/>
    <property type="evidence" value="ECO:0007669"/>
    <property type="project" value="TreeGrafter"/>
</dbReference>
<dbReference type="PANTHER" id="PTHR30561">
    <property type="entry name" value="SMR FAMILY PROTON-DEPENDENT DRUG EFFLUX TRANSPORTER SUGE"/>
    <property type="match status" value="1"/>
</dbReference>
<dbReference type="GO" id="GO:0015297">
    <property type="term" value="F:antiporter activity"/>
    <property type="evidence" value="ECO:0007669"/>
    <property type="project" value="TreeGrafter"/>
</dbReference>
<dbReference type="InterPro" id="IPR000390">
    <property type="entry name" value="Small_drug/metabolite_transptr"/>
</dbReference>
<comment type="similarity">
    <text evidence="9">Belongs to the drug/metabolite transporter (DMT) superfamily. Small multidrug resistance (SMR) (TC 2.A.7.1) family.</text>
</comment>
<dbReference type="EMBL" id="NXLX01000028">
    <property type="protein sequence ID" value="RDU71532.1"/>
    <property type="molecule type" value="Genomic_DNA"/>
</dbReference>
<evidence type="ECO:0000256" key="3">
    <source>
        <dbReference type="ARBA" id="ARBA00021112"/>
    </source>
</evidence>
<accession>A0A3D8J1X5</accession>
<comment type="subunit">
    <text evidence="2">Forms a complex with MdtI.</text>
</comment>
<dbReference type="InterPro" id="IPR037185">
    <property type="entry name" value="EmrE-like"/>
</dbReference>
<keyword evidence="7 10" id="KW-1133">Transmembrane helix</keyword>
<dbReference type="InterPro" id="IPR045324">
    <property type="entry name" value="Small_multidrug_res"/>
</dbReference>
<comment type="caution">
    <text evidence="11">The sequence shown here is derived from an EMBL/GenBank/DDBJ whole genome shotgun (WGS) entry which is preliminary data.</text>
</comment>
<evidence type="ECO:0000256" key="10">
    <source>
        <dbReference type="SAM" id="Phobius"/>
    </source>
</evidence>
<dbReference type="AlphaFoldDB" id="A0A3D8J1X5"/>
<dbReference type="PANTHER" id="PTHR30561:SF2">
    <property type="entry name" value="SPERMIDINE EXPORT PROTEIN MDTJ"/>
    <property type="match status" value="1"/>
</dbReference>
<protein>
    <recommendedName>
        <fullName evidence="3">Spermidine export protein MdtJ</fullName>
    </recommendedName>
</protein>
<evidence type="ECO:0000256" key="2">
    <source>
        <dbReference type="ARBA" id="ARBA00011358"/>
    </source>
</evidence>
<evidence type="ECO:0000256" key="9">
    <source>
        <dbReference type="RuleBase" id="RU003942"/>
    </source>
</evidence>
<evidence type="ECO:0000313" key="12">
    <source>
        <dbReference type="Proteomes" id="UP000256695"/>
    </source>
</evidence>
<keyword evidence="6 9" id="KW-0812">Transmembrane</keyword>
<gene>
    <name evidence="11" type="ORF">CQA57_07700</name>
</gene>
<evidence type="ECO:0000256" key="7">
    <source>
        <dbReference type="ARBA" id="ARBA00022989"/>
    </source>
</evidence>
<evidence type="ECO:0000256" key="8">
    <source>
        <dbReference type="ARBA" id="ARBA00023136"/>
    </source>
</evidence>
<dbReference type="Gene3D" id="1.10.3730.20">
    <property type="match status" value="1"/>
</dbReference>
<evidence type="ECO:0000256" key="4">
    <source>
        <dbReference type="ARBA" id="ARBA00022475"/>
    </source>
</evidence>
<dbReference type="GO" id="GO:0015220">
    <property type="term" value="F:choline transmembrane transporter activity"/>
    <property type="evidence" value="ECO:0007669"/>
    <property type="project" value="TreeGrafter"/>
</dbReference>
<dbReference type="RefSeq" id="WP_115579659.1">
    <property type="nucleotide sequence ID" value="NZ_NXLX01000028.1"/>
</dbReference>
<dbReference type="GO" id="GO:1903711">
    <property type="term" value="P:spermidine transmembrane transport"/>
    <property type="evidence" value="ECO:0007669"/>
    <property type="project" value="TreeGrafter"/>
</dbReference>